<dbReference type="AlphaFoldDB" id="A0ABD4ZXK9"/>
<protein>
    <submittedName>
        <fullName evidence="2">Uncharacterized protein</fullName>
    </submittedName>
</protein>
<evidence type="ECO:0000313" key="2">
    <source>
        <dbReference type="EMBL" id="MDL4937378.1"/>
    </source>
</evidence>
<feature type="transmembrane region" description="Helical" evidence="1">
    <location>
        <begin position="91"/>
        <end position="111"/>
    </location>
</feature>
<dbReference type="Proteomes" id="UP001241571">
    <property type="component" value="Unassembled WGS sequence"/>
</dbReference>
<keyword evidence="1" id="KW-0812">Transmembrane</keyword>
<sequence length="135" mass="15333">MDVNKIVKLLIPISIYEVFVVIFLIKLNELNAYLLKEYSNAFFMELLQYNGWEPLEYFGMTVVLGAIGIIGIVFCWNILKNSYVDVEEMLACILSIFFFVVTIILLVKFISIPILKAVFLATIALVGGAYSFSKK</sequence>
<gene>
    <name evidence="2" type="ORF">QRX88_16875</name>
</gene>
<evidence type="ECO:0000256" key="1">
    <source>
        <dbReference type="SAM" id="Phobius"/>
    </source>
</evidence>
<dbReference type="EMBL" id="JASUBT010000017">
    <property type="protein sequence ID" value="MDL4937378.1"/>
    <property type="molecule type" value="Genomic_DNA"/>
</dbReference>
<dbReference type="RefSeq" id="WP_103301246.1">
    <property type="nucleotide sequence ID" value="NZ_CAJSZC010000007.1"/>
</dbReference>
<organism evidence="2 3">
    <name type="scientific">Enterococcus gallinarum</name>
    <dbReference type="NCBI Taxonomy" id="1353"/>
    <lineage>
        <taxon>Bacteria</taxon>
        <taxon>Bacillati</taxon>
        <taxon>Bacillota</taxon>
        <taxon>Bacilli</taxon>
        <taxon>Lactobacillales</taxon>
        <taxon>Enterococcaceae</taxon>
        <taxon>Enterococcus</taxon>
    </lineage>
</organism>
<feature type="transmembrane region" description="Helical" evidence="1">
    <location>
        <begin position="7"/>
        <end position="25"/>
    </location>
</feature>
<evidence type="ECO:0000313" key="3">
    <source>
        <dbReference type="Proteomes" id="UP001241571"/>
    </source>
</evidence>
<keyword evidence="1" id="KW-0472">Membrane</keyword>
<proteinExistence type="predicted"/>
<accession>A0ABD4ZXK9</accession>
<feature type="transmembrane region" description="Helical" evidence="1">
    <location>
        <begin position="57"/>
        <end position="79"/>
    </location>
</feature>
<reference evidence="2 3" key="1">
    <citation type="submission" date="2023-06" db="EMBL/GenBank/DDBJ databases">
        <title>Acute promotion of culturable opportunistic pathogens and persistent increase of antibiotic resistance following antibiotic exposure in mouse gut microbiota.</title>
        <authorList>
            <person name="Li L."/>
            <person name="Wang B."/>
            <person name="Sun Y."/>
            <person name="Wang M."/>
            <person name="Xu H."/>
        </authorList>
    </citation>
    <scope>NUCLEOTIDE SEQUENCE [LARGE SCALE GENOMIC DNA]</scope>
    <source>
        <strain evidence="2 3">CRI2_2</strain>
    </source>
</reference>
<feature type="transmembrane region" description="Helical" evidence="1">
    <location>
        <begin position="117"/>
        <end position="133"/>
    </location>
</feature>
<keyword evidence="1" id="KW-1133">Transmembrane helix</keyword>
<name>A0ABD4ZXK9_ENTGA</name>
<comment type="caution">
    <text evidence="2">The sequence shown here is derived from an EMBL/GenBank/DDBJ whole genome shotgun (WGS) entry which is preliminary data.</text>
</comment>